<dbReference type="AlphaFoldDB" id="A0A0V0GEX5"/>
<protein>
    <submittedName>
        <fullName evidence="1">Putative ovule protein</fullName>
    </submittedName>
</protein>
<dbReference type="EMBL" id="GEDG01040387">
    <property type="protein sequence ID" value="JAP06740.1"/>
    <property type="molecule type" value="Transcribed_RNA"/>
</dbReference>
<reference evidence="1" key="1">
    <citation type="submission" date="2015-12" db="EMBL/GenBank/DDBJ databases">
        <title>Gene expression during late stages of embryo sac development: a critical building block for successful pollen-pistil interactions.</title>
        <authorList>
            <person name="Liu Y."/>
            <person name="Joly V."/>
            <person name="Sabar M."/>
            <person name="Matton D.P."/>
        </authorList>
    </citation>
    <scope>NUCLEOTIDE SEQUENCE</scope>
</reference>
<sequence length="62" mass="7175">MNRFTAKEEPKLTTCLEDIRVCVAIWVPIKSQHFAEEDQSTLVMSENNTAFDEVVPIEHNLR</sequence>
<accession>A0A0V0GEX5</accession>
<evidence type="ECO:0000313" key="1">
    <source>
        <dbReference type="EMBL" id="JAP06740.1"/>
    </source>
</evidence>
<feature type="non-terminal residue" evidence="1">
    <location>
        <position position="62"/>
    </location>
</feature>
<name>A0A0V0GEX5_SOLCH</name>
<proteinExistence type="predicted"/>
<organism evidence="1">
    <name type="scientific">Solanum chacoense</name>
    <name type="common">Chaco potato</name>
    <dbReference type="NCBI Taxonomy" id="4108"/>
    <lineage>
        <taxon>Eukaryota</taxon>
        <taxon>Viridiplantae</taxon>
        <taxon>Streptophyta</taxon>
        <taxon>Embryophyta</taxon>
        <taxon>Tracheophyta</taxon>
        <taxon>Spermatophyta</taxon>
        <taxon>Magnoliopsida</taxon>
        <taxon>eudicotyledons</taxon>
        <taxon>Gunneridae</taxon>
        <taxon>Pentapetalae</taxon>
        <taxon>asterids</taxon>
        <taxon>lamiids</taxon>
        <taxon>Solanales</taxon>
        <taxon>Solanaceae</taxon>
        <taxon>Solanoideae</taxon>
        <taxon>Solaneae</taxon>
        <taxon>Solanum</taxon>
    </lineage>
</organism>